<evidence type="ECO:0000313" key="1">
    <source>
        <dbReference type="EMBL" id="EKC69311.1"/>
    </source>
</evidence>
<name>K1UCQ6_9ZZZZ</name>
<dbReference type="EMBL" id="AJWY01005553">
    <property type="protein sequence ID" value="EKC69311.1"/>
    <property type="molecule type" value="Genomic_DNA"/>
</dbReference>
<organism evidence="1">
    <name type="scientific">human gut metagenome</name>
    <dbReference type="NCBI Taxonomy" id="408170"/>
    <lineage>
        <taxon>unclassified sequences</taxon>
        <taxon>metagenomes</taxon>
        <taxon>organismal metagenomes</taxon>
    </lineage>
</organism>
<comment type="caution">
    <text evidence="1">The sequence shown here is derived from an EMBL/GenBank/DDBJ whole genome shotgun (WGS) entry which is preliminary data.</text>
</comment>
<dbReference type="Gene3D" id="3.30.930.10">
    <property type="entry name" value="Bira Bifunctional Protein, Domain 2"/>
    <property type="match status" value="1"/>
</dbReference>
<proteinExistence type="predicted"/>
<gene>
    <name evidence="1" type="ORF">LEA_08356</name>
</gene>
<keyword evidence="1" id="KW-0030">Aminoacyl-tRNA synthetase</keyword>
<sequence length="69" mass="7637">MATIKAHTLSGFMELLPAPQTQMERLMEVLRSSYGVYGFTPLDTPIIEASDVLLAKGGGETEKQIYRFS</sequence>
<dbReference type="GO" id="GO:0004812">
    <property type="term" value="F:aminoacyl-tRNA ligase activity"/>
    <property type="evidence" value="ECO:0007669"/>
    <property type="project" value="UniProtKB-KW"/>
</dbReference>
<protein>
    <submittedName>
        <fullName evidence="1">Histidyl-tRNA synthetase</fullName>
    </submittedName>
</protein>
<dbReference type="InterPro" id="IPR045864">
    <property type="entry name" value="aa-tRNA-synth_II/BPL/LPL"/>
</dbReference>
<dbReference type="SUPFAM" id="SSF55681">
    <property type="entry name" value="Class II aaRS and biotin synthetases"/>
    <property type="match status" value="1"/>
</dbReference>
<feature type="non-terminal residue" evidence="1">
    <location>
        <position position="69"/>
    </location>
</feature>
<keyword evidence="1" id="KW-0436">Ligase</keyword>
<dbReference type="AlphaFoldDB" id="K1UCQ6"/>
<accession>K1UCQ6</accession>
<reference evidence="1" key="1">
    <citation type="journal article" date="2013" name="Environ. Microbiol.">
        <title>Microbiota from the distal guts of lean and obese adolescents exhibit partial functional redundancy besides clear differences in community structure.</title>
        <authorList>
            <person name="Ferrer M."/>
            <person name="Ruiz A."/>
            <person name="Lanza F."/>
            <person name="Haange S.B."/>
            <person name="Oberbach A."/>
            <person name="Till H."/>
            <person name="Bargiela R."/>
            <person name="Campoy C."/>
            <person name="Segura M.T."/>
            <person name="Richter M."/>
            <person name="von Bergen M."/>
            <person name="Seifert J."/>
            <person name="Suarez A."/>
        </authorList>
    </citation>
    <scope>NUCLEOTIDE SEQUENCE</scope>
</reference>